<organism evidence="3 4">
    <name type="scientific">Saccharothrix texasensis</name>
    <dbReference type="NCBI Taxonomy" id="103734"/>
    <lineage>
        <taxon>Bacteria</taxon>
        <taxon>Bacillati</taxon>
        <taxon>Actinomycetota</taxon>
        <taxon>Actinomycetes</taxon>
        <taxon>Pseudonocardiales</taxon>
        <taxon>Pseudonocardiaceae</taxon>
        <taxon>Saccharothrix</taxon>
    </lineage>
</organism>
<evidence type="ECO:0000256" key="1">
    <source>
        <dbReference type="SAM" id="MobiDB-lite"/>
    </source>
</evidence>
<reference evidence="3 4" key="1">
    <citation type="submission" date="2018-11" db="EMBL/GenBank/DDBJ databases">
        <title>Sequencing the genomes of 1000 actinobacteria strains.</title>
        <authorList>
            <person name="Klenk H.-P."/>
        </authorList>
    </citation>
    <scope>NUCLEOTIDE SEQUENCE [LARGE SCALE GENOMIC DNA]</scope>
    <source>
        <strain evidence="3 4">DSM 44231</strain>
    </source>
</reference>
<feature type="compositionally biased region" description="Basic and acidic residues" evidence="1">
    <location>
        <begin position="69"/>
        <end position="79"/>
    </location>
</feature>
<evidence type="ECO:0008006" key="5">
    <source>
        <dbReference type="Google" id="ProtNLM"/>
    </source>
</evidence>
<comment type="caution">
    <text evidence="3">The sequence shown here is derived from an EMBL/GenBank/DDBJ whole genome shotgun (WGS) entry which is preliminary data.</text>
</comment>
<keyword evidence="2" id="KW-0732">Signal</keyword>
<feature type="compositionally biased region" description="Low complexity" evidence="1">
    <location>
        <begin position="80"/>
        <end position="91"/>
    </location>
</feature>
<dbReference type="RefSeq" id="WP_123744767.1">
    <property type="nucleotide sequence ID" value="NZ_RJKM01000001.1"/>
</dbReference>
<dbReference type="Proteomes" id="UP000268727">
    <property type="component" value="Unassembled WGS sequence"/>
</dbReference>
<dbReference type="AlphaFoldDB" id="A0A3N1H9P9"/>
<dbReference type="OrthoDB" id="3698266at2"/>
<keyword evidence="4" id="KW-1185">Reference proteome</keyword>
<feature type="signal peptide" evidence="2">
    <location>
        <begin position="1"/>
        <end position="20"/>
    </location>
</feature>
<feature type="region of interest" description="Disordered" evidence="1">
    <location>
        <begin position="69"/>
        <end position="98"/>
    </location>
</feature>
<name>A0A3N1H9P9_9PSEU</name>
<dbReference type="EMBL" id="RJKM01000001">
    <property type="protein sequence ID" value="ROP39244.1"/>
    <property type="molecule type" value="Genomic_DNA"/>
</dbReference>
<evidence type="ECO:0000256" key="2">
    <source>
        <dbReference type="SAM" id="SignalP"/>
    </source>
</evidence>
<evidence type="ECO:0000313" key="3">
    <source>
        <dbReference type="EMBL" id="ROP39244.1"/>
    </source>
</evidence>
<protein>
    <recommendedName>
        <fullName evidence="5">Secreted protein</fullName>
    </recommendedName>
</protein>
<evidence type="ECO:0000313" key="4">
    <source>
        <dbReference type="Proteomes" id="UP000268727"/>
    </source>
</evidence>
<accession>A0A3N1H9P9</accession>
<gene>
    <name evidence="3" type="ORF">EDD40_4623</name>
</gene>
<proteinExistence type="predicted"/>
<feature type="chain" id="PRO_5038379783" description="Secreted protein" evidence="2">
    <location>
        <begin position="21"/>
        <end position="98"/>
    </location>
</feature>
<sequence length="98" mass="10309">MNQRIAAALIGATMGLATFAGSTIAVSAAAPKAEQPPQLQQDQVSEVICRVLKELDLLDNPALADLVKNLKCEDSDKPTETTTSTSTSASEPNEPGRR</sequence>